<feature type="domain" description="DNA/pantothenate metabolism flavoprotein C-terminal" evidence="4">
    <location>
        <begin position="80"/>
        <end position="289"/>
    </location>
</feature>
<dbReference type="GO" id="GO:0015941">
    <property type="term" value="P:pantothenate catabolic process"/>
    <property type="evidence" value="ECO:0007669"/>
    <property type="project" value="InterPro"/>
</dbReference>
<keyword evidence="1" id="KW-0210">Decarboxylase</keyword>
<comment type="caution">
    <text evidence="5">The sequence shown here is derived from an EMBL/GenBank/DDBJ whole genome shotgun (WGS) entry which is preliminary data.</text>
</comment>
<evidence type="ECO:0000256" key="1">
    <source>
        <dbReference type="ARBA" id="ARBA00022793"/>
    </source>
</evidence>
<name>A0A0R2QKI3_9ACTN</name>
<dbReference type="SUPFAM" id="SSF52507">
    <property type="entry name" value="Homo-oligomeric flavin-containing Cys decarboxylases, HFCD"/>
    <property type="match status" value="1"/>
</dbReference>
<evidence type="ECO:0008006" key="7">
    <source>
        <dbReference type="Google" id="ProtNLM"/>
    </source>
</evidence>
<dbReference type="NCBIfam" id="TIGR00521">
    <property type="entry name" value="coaBC_dfp"/>
    <property type="match status" value="1"/>
</dbReference>
<dbReference type="InterPro" id="IPR005252">
    <property type="entry name" value="CoaBC"/>
</dbReference>
<dbReference type="GO" id="GO:0004633">
    <property type="term" value="F:phosphopantothenoylcysteine decarboxylase activity"/>
    <property type="evidence" value="ECO:0007669"/>
    <property type="project" value="InterPro"/>
</dbReference>
<evidence type="ECO:0000313" key="6">
    <source>
        <dbReference type="Proteomes" id="UP000053054"/>
    </source>
</evidence>
<evidence type="ECO:0000259" key="3">
    <source>
        <dbReference type="Pfam" id="PF02441"/>
    </source>
</evidence>
<dbReference type="EMBL" id="LIAU01000457">
    <property type="protein sequence ID" value="KRO49627.1"/>
    <property type="molecule type" value="Genomic_DNA"/>
</dbReference>
<gene>
    <name evidence="5" type="ORF">ABR62_06885</name>
</gene>
<dbReference type="InterPro" id="IPR035929">
    <property type="entry name" value="CoaB-like_sf"/>
</dbReference>
<dbReference type="GO" id="GO:0015937">
    <property type="term" value="P:coenzyme A biosynthetic process"/>
    <property type="evidence" value="ECO:0007669"/>
    <property type="project" value="InterPro"/>
</dbReference>
<accession>A0A0R2QKI3</accession>
<dbReference type="Gene3D" id="3.40.50.1950">
    <property type="entry name" value="Flavin prenyltransferase-like"/>
    <property type="match status" value="1"/>
</dbReference>
<dbReference type="PANTHER" id="PTHR14359:SF6">
    <property type="entry name" value="PHOSPHOPANTOTHENOYLCYSTEINE DECARBOXYLASE"/>
    <property type="match status" value="1"/>
</dbReference>
<dbReference type="Pfam" id="PF02441">
    <property type="entry name" value="Flavoprotein"/>
    <property type="match status" value="1"/>
</dbReference>
<dbReference type="InterPro" id="IPR007085">
    <property type="entry name" value="DNA/pantothenate-metab_flavo_C"/>
</dbReference>
<dbReference type="InterPro" id="IPR003382">
    <property type="entry name" value="Flavoprotein"/>
</dbReference>
<protein>
    <recommendedName>
        <fullName evidence="7">Phosphopantothenoylcysteine decarboxylase</fullName>
    </recommendedName>
</protein>
<keyword evidence="2" id="KW-0456">Lyase</keyword>
<reference evidence="5 6" key="1">
    <citation type="submission" date="2015-10" db="EMBL/GenBank/DDBJ databases">
        <title>Metagenome-Assembled Genomes uncover a global brackish microbiome.</title>
        <authorList>
            <person name="Hugerth L.W."/>
            <person name="Larsson J."/>
            <person name="Alneberg J."/>
            <person name="Lindh M.V."/>
            <person name="Legrand C."/>
            <person name="Pinhassi J."/>
            <person name="Andersson A.F."/>
        </authorList>
    </citation>
    <scope>NUCLEOTIDE SEQUENCE [LARGE SCALE GENOMIC DNA]</scope>
    <source>
        <strain evidence="5">BACL2 MAG-120820-bin50</strain>
    </source>
</reference>
<organism evidence="5 6">
    <name type="scientific">Actinobacteria bacterium BACL2 MAG-120820-bin50</name>
    <dbReference type="NCBI Taxonomy" id="1655570"/>
    <lineage>
        <taxon>Bacteria</taxon>
        <taxon>Bacillati</taxon>
        <taxon>Actinomycetota</taxon>
        <taxon>Actinomycetes</taxon>
        <taxon>Actinomycetes incertae sedis</taxon>
        <taxon>ac1 cluster</taxon>
    </lineage>
</organism>
<dbReference type="InterPro" id="IPR036551">
    <property type="entry name" value="Flavin_trans-like"/>
</dbReference>
<dbReference type="Pfam" id="PF04127">
    <property type="entry name" value="DFP"/>
    <property type="match status" value="1"/>
</dbReference>
<dbReference type="Gene3D" id="3.40.50.10300">
    <property type="entry name" value="CoaB-like"/>
    <property type="match status" value="1"/>
</dbReference>
<sequence>MTTTVLASSAPVLIVPAMHPNMWLNSATVHNIELLRSRGFFVMDPEVGRLSGKDFGVGRFPESSKIVAQVLNISKSELLLEGKKVLVTAGGTREEIDPVRFIGNKSSGRQGLAIAYEALRSGAEVTVIAGHTDPFELEGARVIKVNTALEMMSAVENEFTNSDALVMAAAVADARPVSTSTTKIKKADLESIDLTTNPDILSRVAQSRRKSQVIVGFAAETLSDLIKAGGEKLIGKKADLLYVNDVSGGAIFGQDQTSGSLIGLGIETVNFDGVSKYEVARSIVTHMAKKLEKING</sequence>
<dbReference type="Proteomes" id="UP000053054">
    <property type="component" value="Unassembled WGS sequence"/>
</dbReference>
<proteinExistence type="predicted"/>
<dbReference type="SUPFAM" id="SSF102645">
    <property type="entry name" value="CoaB-like"/>
    <property type="match status" value="1"/>
</dbReference>
<evidence type="ECO:0000313" key="5">
    <source>
        <dbReference type="EMBL" id="KRO49627.1"/>
    </source>
</evidence>
<evidence type="ECO:0000259" key="4">
    <source>
        <dbReference type="Pfam" id="PF04127"/>
    </source>
</evidence>
<dbReference type="GO" id="GO:0010181">
    <property type="term" value="F:FMN binding"/>
    <property type="evidence" value="ECO:0007669"/>
    <property type="project" value="InterPro"/>
</dbReference>
<dbReference type="AlphaFoldDB" id="A0A0R2QKI3"/>
<dbReference type="PANTHER" id="PTHR14359">
    <property type="entry name" value="HOMO-OLIGOMERIC FLAVIN CONTAINING CYS DECARBOXYLASE FAMILY"/>
    <property type="match status" value="1"/>
</dbReference>
<evidence type="ECO:0000256" key="2">
    <source>
        <dbReference type="ARBA" id="ARBA00023239"/>
    </source>
</evidence>
<feature type="domain" description="Flavoprotein" evidence="3">
    <location>
        <begin position="3"/>
        <end position="72"/>
    </location>
</feature>
<dbReference type="GO" id="GO:0071513">
    <property type="term" value="C:phosphopantothenoylcysteine decarboxylase complex"/>
    <property type="evidence" value="ECO:0007669"/>
    <property type="project" value="TreeGrafter"/>
</dbReference>
<dbReference type="GO" id="GO:0004632">
    <property type="term" value="F:phosphopantothenate--cysteine ligase activity"/>
    <property type="evidence" value="ECO:0007669"/>
    <property type="project" value="InterPro"/>
</dbReference>